<evidence type="ECO:0000313" key="1">
    <source>
        <dbReference type="EMBL" id="TFV75062.1"/>
    </source>
</evidence>
<gene>
    <name evidence="1" type="ORF">E4K64_15150</name>
</gene>
<accession>A0A4Y9P6D2</accession>
<proteinExistence type="predicted"/>
<comment type="caution">
    <text evidence="1">The sequence shown here is derived from an EMBL/GenBank/DDBJ whole genome shotgun (WGS) entry which is preliminary data.</text>
</comment>
<dbReference type="Proteomes" id="UP000297700">
    <property type="component" value="Unassembled WGS sequence"/>
</dbReference>
<reference evidence="1 2" key="1">
    <citation type="submission" date="2019-03" db="EMBL/GenBank/DDBJ databases">
        <title>Bradyrhizobium strains diversity.</title>
        <authorList>
            <person name="Urquiaga M.C.O."/>
            <person name="Hungria M."/>
            <person name="Delamuta J.R.M."/>
            <person name="Klepa M.S."/>
        </authorList>
    </citation>
    <scope>NUCLEOTIDE SEQUENCE [LARGE SCALE GENOMIC DNA]</scope>
    <source>
        <strain evidence="1 2">CNPSo 3426</strain>
    </source>
</reference>
<organism evidence="1 2">
    <name type="scientific">Bradyrhizobium frederickii</name>
    <dbReference type="NCBI Taxonomy" id="2560054"/>
    <lineage>
        <taxon>Bacteria</taxon>
        <taxon>Pseudomonadati</taxon>
        <taxon>Pseudomonadota</taxon>
        <taxon>Alphaproteobacteria</taxon>
        <taxon>Hyphomicrobiales</taxon>
        <taxon>Nitrobacteraceae</taxon>
        <taxon>Bradyrhizobium</taxon>
    </lineage>
</organism>
<evidence type="ECO:0000313" key="2">
    <source>
        <dbReference type="Proteomes" id="UP000297700"/>
    </source>
</evidence>
<protein>
    <submittedName>
        <fullName evidence="1">Uncharacterized protein</fullName>
    </submittedName>
</protein>
<dbReference type="AlphaFoldDB" id="A0A4Y9P6D2"/>
<sequence>MIYRIALAIFSTAATFISGPVKADTLRWVCKYDVMASPAGVQRESFRLEFALDSLTKKAVLIGNAGMSDVAVLNGDQAITFAETLGTGVIQTTSISHRDGKSVHSRHSILGGSFVPSQYYGVCK</sequence>
<dbReference type="EMBL" id="SPQS01000008">
    <property type="protein sequence ID" value="TFV75062.1"/>
    <property type="molecule type" value="Genomic_DNA"/>
</dbReference>
<dbReference type="RefSeq" id="WP_135164247.1">
    <property type="nucleotide sequence ID" value="NZ_SPQS01000008.1"/>
</dbReference>
<name>A0A4Y9P6D2_9BRAD</name>